<reference evidence="4" key="1">
    <citation type="submission" date="2025-08" db="UniProtKB">
        <authorList>
            <consortium name="Ensembl"/>
        </authorList>
    </citation>
    <scope>IDENTIFICATION</scope>
</reference>
<proteinExistence type="predicted"/>
<dbReference type="PaxDb" id="30732-ENSOMEP00000030601"/>
<dbReference type="InterPro" id="IPR033393">
    <property type="entry name" value="NRBF2_MIT"/>
</dbReference>
<feature type="domain" description="Nuclear receptor-binding factor 2 C-terminal" evidence="2">
    <location>
        <begin position="174"/>
        <end position="327"/>
    </location>
</feature>
<evidence type="ECO:0000259" key="2">
    <source>
        <dbReference type="Pfam" id="PF08961"/>
    </source>
</evidence>
<evidence type="ECO:0000313" key="4">
    <source>
        <dbReference type="Ensembl" id="ENSOMEP00000030601.1"/>
    </source>
</evidence>
<dbReference type="SUPFAM" id="SSF140361">
    <property type="entry name" value="MIT domain-like"/>
    <property type="match status" value="1"/>
</dbReference>
<feature type="region of interest" description="Disordered" evidence="1">
    <location>
        <begin position="1"/>
        <end position="25"/>
    </location>
</feature>
<feature type="compositionally biased region" description="Basic residues" evidence="1">
    <location>
        <begin position="1"/>
        <end position="11"/>
    </location>
</feature>
<feature type="domain" description="Nuclear receptor-binding factor 2 MIT" evidence="3">
    <location>
        <begin position="61"/>
        <end position="139"/>
    </location>
</feature>
<keyword evidence="5" id="KW-1185">Reference proteome</keyword>
<evidence type="ECO:0000259" key="3">
    <source>
        <dbReference type="Pfam" id="PF17169"/>
    </source>
</evidence>
<feature type="region of interest" description="Disordered" evidence="1">
    <location>
        <begin position="132"/>
        <end position="177"/>
    </location>
</feature>
<protein>
    <submittedName>
        <fullName evidence="4">Nuclear receptor binding factor 2b</fullName>
    </submittedName>
</protein>
<dbReference type="PANTHER" id="PTHR14964">
    <property type="entry name" value="NUCLEAR RECEPTOR BINDING FACTOR 2"/>
    <property type="match status" value="1"/>
</dbReference>
<accession>A0A3B3DL14</accession>
<sequence length="334" mass="37308">MTVRAGHRHVSRRDPARRSGSMEVMDSPLNLKTTVTAEVRVTVGRCVDHRSSPHRAGVTELFHAHQQSRKAERLVAAGKYEEAICCHRRAADLLTDAMKTTESIQARLSMELQRDSHIKQQQLVQERWKRELRREASKARPGLAAHLQSGAGPLPKGPHSGQPQAHGASEESAETREREYDTLLYQLQVRQAGSSQTPTPSCSGSKTTKDDKTRLEEQQTTIKDLRRLVDHLLNENQRLSVDNERLRSENARLQSEAADFVERSELWVLPHAGGAMGAGSGAEKKVPGKSKEITVPQLPPLEMPAQEDLCLDDLPSLELPEDIQNELQELLDMK</sequence>
<evidence type="ECO:0000256" key="1">
    <source>
        <dbReference type="SAM" id="MobiDB-lite"/>
    </source>
</evidence>
<dbReference type="Gene3D" id="1.20.58.80">
    <property type="entry name" value="Phosphotransferase system, lactose/cellobiose-type IIA subunit"/>
    <property type="match status" value="1"/>
</dbReference>
<reference evidence="4" key="2">
    <citation type="submission" date="2025-09" db="UniProtKB">
        <authorList>
            <consortium name="Ensembl"/>
        </authorList>
    </citation>
    <scope>IDENTIFICATION</scope>
</reference>
<dbReference type="Pfam" id="PF17169">
    <property type="entry name" value="NRBF2_MIT"/>
    <property type="match status" value="1"/>
</dbReference>
<feature type="compositionally biased region" description="Basic and acidic residues" evidence="1">
    <location>
        <begin position="207"/>
        <end position="219"/>
    </location>
</feature>
<dbReference type="GO" id="GO:0006914">
    <property type="term" value="P:autophagy"/>
    <property type="evidence" value="ECO:0007669"/>
    <property type="project" value="InterPro"/>
</dbReference>
<feature type="region of interest" description="Disordered" evidence="1">
    <location>
        <begin position="190"/>
        <end position="219"/>
    </location>
</feature>
<feature type="compositionally biased region" description="Polar residues" evidence="1">
    <location>
        <begin position="190"/>
        <end position="206"/>
    </location>
</feature>
<dbReference type="PANTHER" id="PTHR14964:SF2">
    <property type="entry name" value="NUCLEAR RECEPTOR-BINDING FACTOR 2"/>
    <property type="match status" value="1"/>
</dbReference>
<name>A0A3B3DL14_ORYME</name>
<evidence type="ECO:0000313" key="5">
    <source>
        <dbReference type="Proteomes" id="UP000261560"/>
    </source>
</evidence>
<dbReference type="InterPro" id="IPR039679">
    <property type="entry name" value="NRBF2"/>
</dbReference>
<dbReference type="STRING" id="30732.ENSOMEP00000030601"/>
<dbReference type="Ensembl" id="ENSOMET00000021128.1">
    <property type="protein sequence ID" value="ENSOMEP00000030601.1"/>
    <property type="gene ID" value="ENSOMEG00000014948.1"/>
</dbReference>
<dbReference type="Pfam" id="PF08961">
    <property type="entry name" value="NRBF2"/>
    <property type="match status" value="1"/>
</dbReference>
<dbReference type="InterPro" id="IPR015056">
    <property type="entry name" value="NRBF2_C"/>
</dbReference>
<dbReference type="AlphaFoldDB" id="A0A3B3DL14"/>
<dbReference type="Proteomes" id="UP000261560">
    <property type="component" value="Unplaced"/>
</dbReference>
<organism evidence="4 5">
    <name type="scientific">Oryzias melastigma</name>
    <name type="common">Marine medaka</name>
    <dbReference type="NCBI Taxonomy" id="30732"/>
    <lineage>
        <taxon>Eukaryota</taxon>
        <taxon>Metazoa</taxon>
        <taxon>Chordata</taxon>
        <taxon>Craniata</taxon>
        <taxon>Vertebrata</taxon>
        <taxon>Euteleostomi</taxon>
        <taxon>Actinopterygii</taxon>
        <taxon>Neopterygii</taxon>
        <taxon>Teleostei</taxon>
        <taxon>Neoteleostei</taxon>
        <taxon>Acanthomorphata</taxon>
        <taxon>Ovalentaria</taxon>
        <taxon>Atherinomorphae</taxon>
        <taxon>Beloniformes</taxon>
        <taxon>Adrianichthyidae</taxon>
        <taxon>Oryziinae</taxon>
        <taxon>Oryzias</taxon>
    </lineage>
</organism>
<dbReference type="GeneTree" id="ENSGT00390000000984"/>